<proteinExistence type="predicted"/>
<organism evidence="1 2">
    <name type="scientific">Sporichthya brevicatena</name>
    <dbReference type="NCBI Taxonomy" id="171442"/>
    <lineage>
        <taxon>Bacteria</taxon>
        <taxon>Bacillati</taxon>
        <taxon>Actinomycetota</taxon>
        <taxon>Actinomycetes</taxon>
        <taxon>Sporichthyales</taxon>
        <taxon>Sporichthyaceae</taxon>
        <taxon>Sporichthya</taxon>
    </lineage>
</organism>
<dbReference type="Gene3D" id="3.30.1050.10">
    <property type="entry name" value="SCP2 sterol-binding domain"/>
    <property type="match status" value="1"/>
</dbReference>
<reference evidence="1 2" key="1">
    <citation type="journal article" date="2019" name="Int. J. Syst. Evol. Microbiol.">
        <title>The Global Catalogue of Microorganisms (GCM) 10K type strain sequencing project: providing services to taxonomists for standard genome sequencing and annotation.</title>
        <authorList>
            <consortium name="The Broad Institute Genomics Platform"/>
            <consortium name="The Broad Institute Genome Sequencing Center for Infectious Disease"/>
            <person name="Wu L."/>
            <person name="Ma J."/>
        </authorList>
    </citation>
    <scope>NUCLEOTIDE SEQUENCE [LARGE SCALE GENOMIC DNA]</scope>
    <source>
        <strain evidence="1 2">JCM 10671</strain>
    </source>
</reference>
<dbReference type="InterPro" id="IPR036527">
    <property type="entry name" value="SCP2_sterol-bd_dom_sf"/>
</dbReference>
<sequence>MPESAFAKPDDVYETLGAFMKEIVNHPEIGPKFTASNTSFHIVYTEPSGCEMTVDCTGPTTVVTCGPGAPPAEINLQMSAHDGHLFWLGRLNMTLALARQQVKVSGTMSKMMKLLPALRPCFPLYREFLTEHGRADLAEAR</sequence>
<dbReference type="RefSeq" id="WP_344604090.1">
    <property type="nucleotide sequence ID" value="NZ_BAAAHE010000014.1"/>
</dbReference>
<dbReference type="Proteomes" id="UP001500957">
    <property type="component" value="Unassembled WGS sequence"/>
</dbReference>
<dbReference type="EMBL" id="BAAAHE010000014">
    <property type="protein sequence ID" value="GAA0617331.1"/>
    <property type="molecule type" value="Genomic_DNA"/>
</dbReference>
<dbReference type="SUPFAM" id="SSF55718">
    <property type="entry name" value="SCP-like"/>
    <property type="match status" value="1"/>
</dbReference>
<protein>
    <recommendedName>
        <fullName evidence="3">SCP2 domain-containing protein</fullName>
    </recommendedName>
</protein>
<evidence type="ECO:0008006" key="3">
    <source>
        <dbReference type="Google" id="ProtNLM"/>
    </source>
</evidence>
<evidence type="ECO:0000313" key="2">
    <source>
        <dbReference type="Proteomes" id="UP001500957"/>
    </source>
</evidence>
<name>A0ABN1GRH4_9ACTN</name>
<evidence type="ECO:0000313" key="1">
    <source>
        <dbReference type="EMBL" id="GAA0617331.1"/>
    </source>
</evidence>
<keyword evidence="2" id="KW-1185">Reference proteome</keyword>
<accession>A0ABN1GRH4</accession>
<gene>
    <name evidence="1" type="ORF">GCM10009547_19440</name>
</gene>
<comment type="caution">
    <text evidence="1">The sequence shown here is derived from an EMBL/GenBank/DDBJ whole genome shotgun (WGS) entry which is preliminary data.</text>
</comment>